<comment type="caution">
    <text evidence="2">The sequence shown here is derived from an EMBL/GenBank/DDBJ whole genome shotgun (WGS) entry which is preliminary data.</text>
</comment>
<accession>A0AAV4TCU3</accession>
<dbReference type="Proteomes" id="UP001054945">
    <property type="component" value="Unassembled WGS sequence"/>
</dbReference>
<feature type="chain" id="PRO_5043764033" description="Secreted protein" evidence="1">
    <location>
        <begin position="29"/>
        <end position="138"/>
    </location>
</feature>
<name>A0AAV4TCU3_CAEEX</name>
<evidence type="ECO:0008006" key="4">
    <source>
        <dbReference type="Google" id="ProtNLM"/>
    </source>
</evidence>
<dbReference type="AlphaFoldDB" id="A0AAV4TCU3"/>
<sequence>MGDASSPSALTGFHVAVCLTWCAQLSAAGSWKSGPSVGEKKPRVPMASVIRDSHTRCHLGKLRLQRVYKMILIAKRNRAGAIQDSVSKAKVSCSVAEREVGHSSHGFPCRANICFRGIPTTSRMASHSITTSRFQCRR</sequence>
<organism evidence="2 3">
    <name type="scientific">Caerostris extrusa</name>
    <name type="common">Bark spider</name>
    <name type="synonym">Caerostris bankana</name>
    <dbReference type="NCBI Taxonomy" id="172846"/>
    <lineage>
        <taxon>Eukaryota</taxon>
        <taxon>Metazoa</taxon>
        <taxon>Ecdysozoa</taxon>
        <taxon>Arthropoda</taxon>
        <taxon>Chelicerata</taxon>
        <taxon>Arachnida</taxon>
        <taxon>Araneae</taxon>
        <taxon>Araneomorphae</taxon>
        <taxon>Entelegynae</taxon>
        <taxon>Araneoidea</taxon>
        <taxon>Araneidae</taxon>
        <taxon>Caerostris</taxon>
    </lineage>
</organism>
<protein>
    <recommendedName>
        <fullName evidence="4">Secreted protein</fullName>
    </recommendedName>
</protein>
<evidence type="ECO:0000313" key="3">
    <source>
        <dbReference type="Proteomes" id="UP001054945"/>
    </source>
</evidence>
<reference evidence="2 3" key="1">
    <citation type="submission" date="2021-06" db="EMBL/GenBank/DDBJ databases">
        <title>Caerostris extrusa draft genome.</title>
        <authorList>
            <person name="Kono N."/>
            <person name="Arakawa K."/>
        </authorList>
    </citation>
    <scope>NUCLEOTIDE SEQUENCE [LARGE SCALE GENOMIC DNA]</scope>
</reference>
<proteinExistence type="predicted"/>
<evidence type="ECO:0000313" key="2">
    <source>
        <dbReference type="EMBL" id="GIY43207.1"/>
    </source>
</evidence>
<evidence type="ECO:0000256" key="1">
    <source>
        <dbReference type="SAM" id="SignalP"/>
    </source>
</evidence>
<keyword evidence="3" id="KW-1185">Reference proteome</keyword>
<dbReference type="EMBL" id="BPLR01010947">
    <property type="protein sequence ID" value="GIY43207.1"/>
    <property type="molecule type" value="Genomic_DNA"/>
</dbReference>
<feature type="signal peptide" evidence="1">
    <location>
        <begin position="1"/>
        <end position="28"/>
    </location>
</feature>
<keyword evidence="1" id="KW-0732">Signal</keyword>
<gene>
    <name evidence="2" type="ORF">CEXT_637011</name>
</gene>